<feature type="chain" id="PRO_5016380434" evidence="1">
    <location>
        <begin position="21"/>
        <end position="214"/>
    </location>
</feature>
<protein>
    <submittedName>
        <fullName evidence="2">Uncharacterized protein</fullName>
    </submittedName>
</protein>
<accession>A0A2Z6PKZ3</accession>
<dbReference type="EMBL" id="DF975230">
    <property type="protein sequence ID" value="GAU51552.1"/>
    <property type="molecule type" value="Genomic_DNA"/>
</dbReference>
<dbReference type="AlphaFoldDB" id="A0A2Z6PKZ3"/>
<organism evidence="2 3">
    <name type="scientific">Trifolium subterraneum</name>
    <name type="common">Subterranean clover</name>
    <dbReference type="NCBI Taxonomy" id="3900"/>
    <lineage>
        <taxon>Eukaryota</taxon>
        <taxon>Viridiplantae</taxon>
        <taxon>Streptophyta</taxon>
        <taxon>Embryophyta</taxon>
        <taxon>Tracheophyta</taxon>
        <taxon>Spermatophyta</taxon>
        <taxon>Magnoliopsida</taxon>
        <taxon>eudicotyledons</taxon>
        <taxon>Gunneridae</taxon>
        <taxon>Pentapetalae</taxon>
        <taxon>rosids</taxon>
        <taxon>fabids</taxon>
        <taxon>Fabales</taxon>
        <taxon>Fabaceae</taxon>
        <taxon>Papilionoideae</taxon>
        <taxon>50 kb inversion clade</taxon>
        <taxon>NPAAA clade</taxon>
        <taxon>Hologalegina</taxon>
        <taxon>IRL clade</taxon>
        <taxon>Trifolieae</taxon>
        <taxon>Trifolium</taxon>
    </lineage>
</organism>
<dbReference type="Proteomes" id="UP000242715">
    <property type="component" value="Unassembled WGS sequence"/>
</dbReference>
<evidence type="ECO:0000313" key="2">
    <source>
        <dbReference type="EMBL" id="GAU51552.1"/>
    </source>
</evidence>
<feature type="signal peptide" evidence="1">
    <location>
        <begin position="1"/>
        <end position="20"/>
    </location>
</feature>
<gene>
    <name evidence="2" type="ORF">TSUD_414150</name>
</gene>
<dbReference type="OrthoDB" id="1924068at2759"/>
<evidence type="ECO:0000313" key="3">
    <source>
        <dbReference type="Proteomes" id="UP000242715"/>
    </source>
</evidence>
<dbReference type="PANTHER" id="PTHR31286:SF176">
    <property type="entry name" value="DUF4283 DOMAIN PROTEIN"/>
    <property type="match status" value="1"/>
</dbReference>
<keyword evidence="3" id="KW-1185">Reference proteome</keyword>
<proteinExistence type="predicted"/>
<dbReference type="InterPro" id="IPR040256">
    <property type="entry name" value="At4g02000-like"/>
</dbReference>
<keyword evidence="1" id="KW-0732">Signal</keyword>
<dbReference type="PANTHER" id="PTHR31286">
    <property type="entry name" value="GLYCINE-RICH CELL WALL STRUCTURAL PROTEIN 1.8-LIKE"/>
    <property type="match status" value="1"/>
</dbReference>
<reference evidence="3" key="1">
    <citation type="journal article" date="2017" name="Front. Plant Sci.">
        <title>Climate Clever Clovers: New Paradigm to Reduce the Environmental Footprint of Ruminants by Breeding Low Methanogenic Forages Utilizing Haplotype Variation.</title>
        <authorList>
            <person name="Kaur P."/>
            <person name="Appels R."/>
            <person name="Bayer P.E."/>
            <person name="Keeble-Gagnere G."/>
            <person name="Wang J."/>
            <person name="Hirakawa H."/>
            <person name="Shirasawa K."/>
            <person name="Vercoe P."/>
            <person name="Stefanova K."/>
            <person name="Durmic Z."/>
            <person name="Nichols P."/>
            <person name="Revell C."/>
            <person name="Isobe S.N."/>
            <person name="Edwards D."/>
            <person name="Erskine W."/>
        </authorList>
    </citation>
    <scope>NUCLEOTIDE SEQUENCE [LARGE SCALE GENOMIC DNA]</scope>
    <source>
        <strain evidence="3">cv. Daliak</strain>
    </source>
</reference>
<name>A0A2Z6PKZ3_TRISU</name>
<evidence type="ECO:0000256" key="1">
    <source>
        <dbReference type="SAM" id="SignalP"/>
    </source>
</evidence>
<sequence length="214" mass="24177">MYASFRLCFFLWPLRTSSEALMLLAFQSLNTSDYDLSAVRSIGFWNLSPGLLRTFDWSADFNRFTVQPNNAQVWICIHGLAREYWQPKILFEIAGAVDSPLALDEATEKITFEPVAIASNRAVVDEDPVIEDLTRDKEVRPNVLVGDVLNFEEFLSSIVSDNDLAKKPRVDPESIISDLRIVGSWIVAVTDLDYLQDRHLGVVLLSTLPLLMLL</sequence>